<comment type="function">
    <text evidence="5">Specifically methylates the pseudouridine at position 1915 (m3Psi1915) in 23S rRNA.</text>
</comment>
<dbReference type="SUPFAM" id="SSF75217">
    <property type="entry name" value="alpha/beta knot"/>
    <property type="match status" value="1"/>
</dbReference>
<evidence type="ECO:0000256" key="3">
    <source>
        <dbReference type="ARBA" id="ARBA00022691"/>
    </source>
</evidence>
<keyword evidence="3 5" id="KW-0949">S-adenosyl-L-methionine</keyword>
<evidence type="ECO:0000256" key="5">
    <source>
        <dbReference type="HAMAP-Rule" id="MF_00658"/>
    </source>
</evidence>
<keyword evidence="5" id="KW-0698">rRNA processing</keyword>
<evidence type="ECO:0000256" key="2">
    <source>
        <dbReference type="ARBA" id="ARBA00022679"/>
    </source>
</evidence>
<dbReference type="GO" id="GO:0005737">
    <property type="term" value="C:cytoplasm"/>
    <property type="evidence" value="ECO:0007669"/>
    <property type="project" value="UniProtKB-SubCell"/>
</dbReference>
<keyword evidence="5" id="KW-0963">Cytoplasm</keyword>
<comment type="catalytic activity">
    <reaction evidence="5">
        <text>pseudouridine(1915) in 23S rRNA + S-adenosyl-L-methionine = N(3)-methylpseudouridine(1915) in 23S rRNA + S-adenosyl-L-homocysteine + H(+)</text>
        <dbReference type="Rhea" id="RHEA:42752"/>
        <dbReference type="Rhea" id="RHEA-COMP:10221"/>
        <dbReference type="Rhea" id="RHEA-COMP:10222"/>
        <dbReference type="ChEBI" id="CHEBI:15378"/>
        <dbReference type="ChEBI" id="CHEBI:57856"/>
        <dbReference type="ChEBI" id="CHEBI:59789"/>
        <dbReference type="ChEBI" id="CHEBI:65314"/>
        <dbReference type="ChEBI" id="CHEBI:74486"/>
        <dbReference type="EC" id="2.1.1.177"/>
    </reaction>
</comment>
<comment type="caution">
    <text evidence="6">The sequence shown here is derived from an EMBL/GenBank/DDBJ whole genome shotgun (WGS) entry which is preliminary data.</text>
</comment>
<reference evidence="6" key="1">
    <citation type="submission" date="2020-10" db="EMBL/GenBank/DDBJ databases">
        <authorList>
            <person name="Gilroy R."/>
        </authorList>
    </citation>
    <scope>NUCLEOTIDE SEQUENCE</scope>
    <source>
        <strain evidence="6">21143</strain>
    </source>
</reference>
<comment type="subcellular location">
    <subcellularLocation>
        <location evidence="5">Cytoplasm</location>
    </subcellularLocation>
</comment>
<organism evidence="6 7">
    <name type="scientific">Candidatus Caccoplasma intestinavium</name>
    <dbReference type="NCBI Taxonomy" id="2840716"/>
    <lineage>
        <taxon>Bacteria</taxon>
        <taxon>Pseudomonadati</taxon>
        <taxon>Bacteroidota</taxon>
        <taxon>Bacteroidia</taxon>
        <taxon>Bacteroidales</taxon>
        <taxon>Bacteroidaceae</taxon>
        <taxon>Bacteroidaceae incertae sedis</taxon>
        <taxon>Candidatus Caccoplasma</taxon>
    </lineage>
</organism>
<dbReference type="PIRSF" id="PIRSF004505">
    <property type="entry name" value="MT_bac"/>
    <property type="match status" value="1"/>
</dbReference>
<dbReference type="GO" id="GO:0070038">
    <property type="term" value="F:rRNA (pseudouridine-N3-)-methyltransferase activity"/>
    <property type="evidence" value="ECO:0007669"/>
    <property type="project" value="UniProtKB-UniRule"/>
</dbReference>
<dbReference type="InterPro" id="IPR003742">
    <property type="entry name" value="RlmH-like"/>
</dbReference>
<feature type="binding site" evidence="5">
    <location>
        <begin position="124"/>
        <end position="129"/>
    </location>
    <ligand>
        <name>S-adenosyl-L-methionine</name>
        <dbReference type="ChEBI" id="CHEBI:59789"/>
    </ligand>
</feature>
<accession>A0A9D1KET3</accession>
<dbReference type="InterPro" id="IPR029026">
    <property type="entry name" value="tRNA_m1G_MTases_N"/>
</dbReference>
<name>A0A9D1KET3_9BACT</name>
<dbReference type="AlphaFoldDB" id="A0A9D1KET3"/>
<evidence type="ECO:0000256" key="4">
    <source>
        <dbReference type="ARBA" id="ARBA00038303"/>
    </source>
</evidence>
<evidence type="ECO:0000313" key="7">
    <source>
        <dbReference type="Proteomes" id="UP000886722"/>
    </source>
</evidence>
<protein>
    <recommendedName>
        <fullName evidence="5">Ribosomal RNA large subunit methyltransferase H</fullName>
        <ecNumber evidence="5">2.1.1.177</ecNumber>
    </recommendedName>
    <alternativeName>
        <fullName evidence="5">23S rRNA (pseudouridine1915-N3)-methyltransferase</fullName>
    </alternativeName>
    <alternativeName>
        <fullName evidence="5">23S rRNA m3Psi1915 methyltransferase</fullName>
    </alternativeName>
    <alternativeName>
        <fullName evidence="5">rRNA (pseudouridine-N3-)-methyltransferase RlmH</fullName>
    </alternativeName>
</protein>
<comment type="similarity">
    <text evidence="4 5">Belongs to the RNA methyltransferase RlmH family.</text>
</comment>
<dbReference type="EMBL" id="DVKT01000051">
    <property type="protein sequence ID" value="HIT39747.1"/>
    <property type="molecule type" value="Genomic_DNA"/>
</dbReference>
<dbReference type="Gene3D" id="3.40.1280.10">
    <property type="match status" value="1"/>
</dbReference>
<dbReference type="EC" id="2.1.1.177" evidence="5"/>
<keyword evidence="2 5" id="KW-0808">Transferase</keyword>
<sequence length="157" mass="18344">MKIDFLVVGKTAQSGFTEGITEYCNRIKRYIPFDMVVIPELKNTKNLSIEQQKEREGELILKSFRDGDFIVLLDEHGKELSSMQFAEYIEKKMHTTPRRLVFVVGGPYGFAQSVYTTAHEKISLSKMTFSHQMIRLIFTEQLYRAFTILNNEPYHHE</sequence>
<proteinExistence type="inferred from homology"/>
<dbReference type="HAMAP" id="MF_00658">
    <property type="entry name" value="23SrRNA_methyltr_H"/>
    <property type="match status" value="1"/>
</dbReference>
<evidence type="ECO:0000256" key="1">
    <source>
        <dbReference type="ARBA" id="ARBA00022603"/>
    </source>
</evidence>
<comment type="subunit">
    <text evidence="5">Homodimer.</text>
</comment>
<dbReference type="Proteomes" id="UP000886722">
    <property type="component" value="Unassembled WGS sequence"/>
</dbReference>
<feature type="binding site" evidence="5">
    <location>
        <position position="73"/>
    </location>
    <ligand>
        <name>S-adenosyl-L-methionine</name>
        <dbReference type="ChEBI" id="CHEBI:59789"/>
    </ligand>
</feature>
<dbReference type="InterPro" id="IPR029028">
    <property type="entry name" value="Alpha/beta_knot_MTases"/>
</dbReference>
<dbReference type="Pfam" id="PF02590">
    <property type="entry name" value="SPOUT_MTase"/>
    <property type="match status" value="1"/>
</dbReference>
<dbReference type="NCBIfam" id="NF000990">
    <property type="entry name" value="PRK00103.2-4"/>
    <property type="match status" value="1"/>
</dbReference>
<evidence type="ECO:0000313" key="6">
    <source>
        <dbReference type="EMBL" id="HIT39747.1"/>
    </source>
</evidence>
<dbReference type="PANTHER" id="PTHR33603:SF1">
    <property type="entry name" value="RIBOSOMAL RNA LARGE SUBUNIT METHYLTRANSFERASE H"/>
    <property type="match status" value="1"/>
</dbReference>
<feature type="binding site" evidence="5">
    <location>
        <position position="105"/>
    </location>
    <ligand>
        <name>S-adenosyl-L-methionine</name>
        <dbReference type="ChEBI" id="CHEBI:59789"/>
    </ligand>
</feature>
<gene>
    <name evidence="5 6" type="primary">rlmH</name>
    <name evidence="6" type="ORF">IAD06_06890</name>
</gene>
<keyword evidence="1 5" id="KW-0489">Methyltransferase</keyword>
<dbReference type="PANTHER" id="PTHR33603">
    <property type="entry name" value="METHYLTRANSFERASE"/>
    <property type="match status" value="1"/>
</dbReference>
<reference evidence="6" key="2">
    <citation type="journal article" date="2021" name="PeerJ">
        <title>Extensive microbial diversity within the chicken gut microbiome revealed by metagenomics and culture.</title>
        <authorList>
            <person name="Gilroy R."/>
            <person name="Ravi A."/>
            <person name="Getino M."/>
            <person name="Pursley I."/>
            <person name="Horton D.L."/>
            <person name="Alikhan N.F."/>
            <person name="Baker D."/>
            <person name="Gharbi K."/>
            <person name="Hall N."/>
            <person name="Watson M."/>
            <person name="Adriaenssens E.M."/>
            <person name="Foster-Nyarko E."/>
            <person name="Jarju S."/>
            <person name="Secka A."/>
            <person name="Antonio M."/>
            <person name="Oren A."/>
            <person name="Chaudhuri R.R."/>
            <person name="La Ragione R."/>
            <person name="Hildebrand F."/>
            <person name="Pallen M.J."/>
        </authorList>
    </citation>
    <scope>NUCLEOTIDE SEQUENCE</scope>
    <source>
        <strain evidence="6">21143</strain>
    </source>
</reference>
<dbReference type="CDD" id="cd18081">
    <property type="entry name" value="RlmH-like"/>
    <property type="match status" value="1"/>
</dbReference>